<keyword evidence="7" id="KW-1185">Reference proteome</keyword>
<dbReference type="EMBL" id="JBFXLS010000003">
    <property type="protein sequence ID" value="KAL2833822.1"/>
    <property type="molecule type" value="Genomic_DNA"/>
</dbReference>
<comment type="similarity">
    <text evidence="4">Belongs to the peptidase C1 family.</text>
</comment>
<dbReference type="InterPro" id="IPR038765">
    <property type="entry name" value="Papain-like_cys_pep_sf"/>
</dbReference>
<organism evidence="6 7">
    <name type="scientific">Aspergillus cavernicola</name>
    <dbReference type="NCBI Taxonomy" id="176166"/>
    <lineage>
        <taxon>Eukaryota</taxon>
        <taxon>Fungi</taxon>
        <taxon>Dikarya</taxon>
        <taxon>Ascomycota</taxon>
        <taxon>Pezizomycotina</taxon>
        <taxon>Eurotiomycetes</taxon>
        <taxon>Eurotiomycetidae</taxon>
        <taxon>Eurotiales</taxon>
        <taxon>Aspergillaceae</taxon>
        <taxon>Aspergillus</taxon>
        <taxon>Aspergillus subgen. Nidulantes</taxon>
    </lineage>
</organism>
<comment type="caution">
    <text evidence="6">The sequence shown here is derived from an EMBL/GenBank/DDBJ whole genome shotgun (WGS) entry which is preliminary data.</text>
</comment>
<proteinExistence type="inferred from homology"/>
<dbReference type="EC" id="3.4.22.40" evidence="4"/>
<dbReference type="PANTHER" id="PTHR10363:SF2">
    <property type="entry name" value="BLEOMYCIN HYDROLASE"/>
    <property type="match status" value="1"/>
</dbReference>
<reference evidence="6 7" key="1">
    <citation type="submission" date="2024-07" db="EMBL/GenBank/DDBJ databases">
        <title>Section-level genome sequencing and comparative genomics of Aspergillus sections Usti and Cavernicolus.</title>
        <authorList>
            <consortium name="Lawrence Berkeley National Laboratory"/>
            <person name="Nybo J.L."/>
            <person name="Vesth T.C."/>
            <person name="Theobald S."/>
            <person name="Frisvad J.C."/>
            <person name="Larsen T.O."/>
            <person name="Kjaerboelling I."/>
            <person name="Rothschild-Mancinelli K."/>
            <person name="Lyhne E.K."/>
            <person name="Kogle M.E."/>
            <person name="Barry K."/>
            <person name="Clum A."/>
            <person name="Na H."/>
            <person name="Ledsgaard L."/>
            <person name="Lin J."/>
            <person name="Lipzen A."/>
            <person name="Kuo A."/>
            <person name="Riley R."/>
            <person name="Mondo S."/>
            <person name="LaButti K."/>
            <person name="Haridas S."/>
            <person name="Pangalinan J."/>
            <person name="Salamov A.A."/>
            <person name="Simmons B.A."/>
            <person name="Magnuson J.K."/>
            <person name="Chen J."/>
            <person name="Drula E."/>
            <person name="Henrissat B."/>
            <person name="Wiebenga A."/>
            <person name="Lubbers R.J."/>
            <person name="Gomes A.C."/>
            <person name="Makela M.R."/>
            <person name="Stajich J."/>
            <person name="Grigoriev I.V."/>
            <person name="Mortensen U.H."/>
            <person name="De vries R.P."/>
            <person name="Baker S.E."/>
            <person name="Andersen M.R."/>
        </authorList>
    </citation>
    <scope>NUCLEOTIDE SEQUENCE [LARGE SCALE GENOMIC DNA]</scope>
    <source>
        <strain evidence="6 7">CBS 600.67</strain>
    </source>
</reference>
<keyword evidence="3 4" id="KW-0788">Thiol protease</keyword>
<comment type="catalytic activity">
    <reaction evidence="4">
        <text>Inactivates bleomycin B2 (a cytotoxic glycometallopeptide) by hydrolysis of a carboxyamide bond of beta-aminoalanine, but also shows general aminopeptidase activity. The specificity varies somewhat with source, but amino acid arylamides of Met, Leu and Ala are preferred.</text>
        <dbReference type="EC" id="3.4.22.40"/>
    </reaction>
</comment>
<keyword evidence="4" id="KW-0963">Cytoplasm</keyword>
<evidence type="ECO:0000256" key="5">
    <source>
        <dbReference type="SAM" id="MobiDB-lite"/>
    </source>
</evidence>
<evidence type="ECO:0000313" key="7">
    <source>
        <dbReference type="Proteomes" id="UP001610335"/>
    </source>
</evidence>
<dbReference type="Pfam" id="PF03051">
    <property type="entry name" value="Peptidase_C1_2"/>
    <property type="match status" value="1"/>
</dbReference>
<name>A0ABR4J1U0_9EURO</name>
<dbReference type="InterPro" id="IPR004134">
    <property type="entry name" value="Peptidase_C1B"/>
</dbReference>
<feature type="region of interest" description="Disordered" evidence="5">
    <location>
        <begin position="1"/>
        <end position="45"/>
    </location>
</feature>
<dbReference type="PIRSF" id="PIRSF005700">
    <property type="entry name" value="PepC"/>
    <property type="match status" value="1"/>
</dbReference>
<dbReference type="GO" id="GO:0006508">
    <property type="term" value="P:proteolysis"/>
    <property type="evidence" value="ECO:0007669"/>
    <property type="project" value="UniProtKB-KW"/>
</dbReference>
<dbReference type="Gene3D" id="3.90.70.10">
    <property type="entry name" value="Cysteine proteinases"/>
    <property type="match status" value="1"/>
</dbReference>
<evidence type="ECO:0000256" key="2">
    <source>
        <dbReference type="ARBA" id="ARBA00022801"/>
    </source>
</evidence>
<keyword evidence="2 4" id="KW-0378">Hydrolase</keyword>
<comment type="subcellular location">
    <subcellularLocation>
        <location evidence="4">Mitochondrion</location>
    </subcellularLocation>
    <subcellularLocation>
        <location evidence="4">Cytoplasm</location>
    </subcellularLocation>
</comment>
<evidence type="ECO:0000256" key="4">
    <source>
        <dbReference type="PIRNR" id="PIRNR005700"/>
    </source>
</evidence>
<keyword evidence="1 4" id="KW-0645">Protease</keyword>
<dbReference type="PANTHER" id="PTHR10363">
    <property type="entry name" value="BLEOMYCIN HYDROLASE"/>
    <property type="match status" value="1"/>
</dbReference>
<feature type="region of interest" description="Disordered" evidence="5">
    <location>
        <begin position="58"/>
        <end position="77"/>
    </location>
</feature>
<dbReference type="SUPFAM" id="SSF54001">
    <property type="entry name" value="Cysteine proteinases"/>
    <property type="match status" value="1"/>
</dbReference>
<dbReference type="GO" id="GO:0008233">
    <property type="term" value="F:peptidase activity"/>
    <property type="evidence" value="ECO:0007669"/>
    <property type="project" value="UniProtKB-KW"/>
</dbReference>
<evidence type="ECO:0000256" key="3">
    <source>
        <dbReference type="ARBA" id="ARBA00022807"/>
    </source>
</evidence>
<comment type="function">
    <text evidence="4">Has aminopeptidase activity, shortening substrate peptides sequentially by 1 amino acid. Has bleomycin hydrolase activity, which can protect the cell from the toxic effects of bleomycin. Has homocysteine-thiolactonase activity, protecting the cell against homocysteine toxicity.</text>
</comment>
<sequence length="448" mass="50316">MGSNNSKQVAITNEKTPRSFSSLKKEKDASSAIPNNEATSLPTISPRCMQDWTETLLKDPKKAPRSQTNAPPAADGSSLQQASLIKAYNIREFELSQAYLFYWDKIEKANWILEMIINTAHEDLSGRLVQKLLQDPVTNGRQWDIVANLLDKYGLVPQGVYPDNLHAKNSAKMGWLLTMKLREQALVLRRLAKSPQAPQLGSVKEGFLKEIHSLVTLMLEQAPNPREQFVWQFHDADGKAREVRQTPLEFAKGATASRVSNVCLGRMTSLVNNPRNEYRRLLTVDKLGNVLEGRRLTYVNVEMETLKSAVIAMLQAGSLVFFGCDVGKFYDGDRGMMDTELVDLALGFNISLGMNKAEKLASGEASMTRAMVITGVHLENNQPVRWRVENSWGEAAGDHGWFVLTDQWIDEYAFQAVVDSNYVSRDVREILNQEPQVLPRWDPMGVFA</sequence>
<protein>
    <recommendedName>
        <fullName evidence="4">Cysteine proteinase 1, mitochondrial</fullName>
        <ecNumber evidence="4">3.4.22.40</ecNumber>
    </recommendedName>
</protein>
<evidence type="ECO:0000313" key="6">
    <source>
        <dbReference type="EMBL" id="KAL2833822.1"/>
    </source>
</evidence>
<evidence type="ECO:0000256" key="1">
    <source>
        <dbReference type="ARBA" id="ARBA00022670"/>
    </source>
</evidence>
<dbReference type="Proteomes" id="UP001610335">
    <property type="component" value="Unassembled WGS sequence"/>
</dbReference>
<accession>A0ABR4J1U0</accession>
<feature type="compositionally biased region" description="Polar residues" evidence="5">
    <location>
        <begin position="32"/>
        <end position="43"/>
    </location>
</feature>
<keyword evidence="4" id="KW-0496">Mitochondrion</keyword>
<feature type="compositionally biased region" description="Polar residues" evidence="5">
    <location>
        <begin position="1"/>
        <end position="22"/>
    </location>
</feature>
<gene>
    <name evidence="6" type="ORF">BDW59DRAFT_156620</name>
</gene>